<dbReference type="Pfam" id="PF13469">
    <property type="entry name" value="Sulfotransfer_3"/>
    <property type="match status" value="1"/>
</dbReference>
<dbReference type="PANTHER" id="PTHR12788">
    <property type="entry name" value="PROTEIN-TYROSINE SULFOTRANSFERASE 2"/>
    <property type="match status" value="1"/>
</dbReference>
<sequence>MWELTGQAIRHGLPRQRNLRRIETFVQFAGFPRSGHSLIGSIIDAHPQARVSHELDAMGLLAKGMPQLAIFALIDRMASEFTRHGRYWNGYCYLVPDAHHHTTAPLRVIGDKKGDAAVRWIAKNPGLLDRLQTARGPARKWILVLRNPFDNIATMSLRHGRAYDALKTDTENPADFPQALKDKQREGVIASEALDSQIDEYISLCRTVDEMRHKTAADDWLDLSLEELTADPSPQITRLIEFLDLPPVPGYVAQCASMVNPRANQTRDLIEWPQAKKDRVRALCGEFSFLQRYGADHVG</sequence>
<dbReference type="SUPFAM" id="SSF52540">
    <property type="entry name" value="P-loop containing nucleoside triphosphate hydrolases"/>
    <property type="match status" value="1"/>
</dbReference>
<dbReference type="EMBL" id="JBHRSS010000006">
    <property type="protein sequence ID" value="MFC3104819.1"/>
    <property type="molecule type" value="Genomic_DNA"/>
</dbReference>
<accession>A0ABV7ESB6</accession>
<dbReference type="PANTHER" id="PTHR12788:SF8">
    <property type="entry name" value="PROTEIN-TYROSINE SULFOTRANSFERASE"/>
    <property type="match status" value="1"/>
</dbReference>
<organism evidence="2 3">
    <name type="scientific">Salinisphaera aquimarina</name>
    <dbReference type="NCBI Taxonomy" id="2094031"/>
    <lineage>
        <taxon>Bacteria</taxon>
        <taxon>Pseudomonadati</taxon>
        <taxon>Pseudomonadota</taxon>
        <taxon>Gammaproteobacteria</taxon>
        <taxon>Salinisphaerales</taxon>
        <taxon>Salinisphaeraceae</taxon>
        <taxon>Salinisphaera</taxon>
    </lineage>
</organism>
<dbReference type="RefSeq" id="WP_380690330.1">
    <property type="nucleotide sequence ID" value="NZ_JBHRSS010000006.1"/>
</dbReference>
<evidence type="ECO:0000256" key="1">
    <source>
        <dbReference type="ARBA" id="ARBA00022679"/>
    </source>
</evidence>
<gene>
    <name evidence="2" type="ORF">ACFOSU_13130</name>
</gene>
<reference evidence="3" key="1">
    <citation type="journal article" date="2019" name="Int. J. Syst. Evol. Microbiol.">
        <title>The Global Catalogue of Microorganisms (GCM) 10K type strain sequencing project: providing services to taxonomists for standard genome sequencing and annotation.</title>
        <authorList>
            <consortium name="The Broad Institute Genomics Platform"/>
            <consortium name="The Broad Institute Genome Sequencing Center for Infectious Disease"/>
            <person name="Wu L."/>
            <person name="Ma J."/>
        </authorList>
    </citation>
    <scope>NUCLEOTIDE SEQUENCE [LARGE SCALE GENOMIC DNA]</scope>
    <source>
        <strain evidence="3">KCTC 52640</strain>
    </source>
</reference>
<evidence type="ECO:0000313" key="3">
    <source>
        <dbReference type="Proteomes" id="UP001595462"/>
    </source>
</evidence>
<keyword evidence="1" id="KW-0808">Transferase</keyword>
<dbReference type="Proteomes" id="UP001595462">
    <property type="component" value="Unassembled WGS sequence"/>
</dbReference>
<comment type="caution">
    <text evidence="2">The sequence shown here is derived from an EMBL/GenBank/DDBJ whole genome shotgun (WGS) entry which is preliminary data.</text>
</comment>
<keyword evidence="3" id="KW-1185">Reference proteome</keyword>
<dbReference type="InterPro" id="IPR027417">
    <property type="entry name" value="P-loop_NTPase"/>
</dbReference>
<protein>
    <submittedName>
        <fullName evidence="2">Sulfotransferase</fullName>
    </submittedName>
</protein>
<dbReference type="InterPro" id="IPR026634">
    <property type="entry name" value="TPST-like"/>
</dbReference>
<name>A0ABV7ESB6_9GAMM</name>
<proteinExistence type="predicted"/>
<evidence type="ECO:0000313" key="2">
    <source>
        <dbReference type="EMBL" id="MFC3104819.1"/>
    </source>
</evidence>
<dbReference type="Gene3D" id="3.40.50.300">
    <property type="entry name" value="P-loop containing nucleotide triphosphate hydrolases"/>
    <property type="match status" value="1"/>
</dbReference>